<dbReference type="PANTHER" id="PTHR30586:SF1">
    <property type="entry name" value="NA(+)-TRANSLOCATING NADH-QUINONE REDUCTASE SUBUNIT D"/>
    <property type="match status" value="1"/>
</dbReference>
<keyword evidence="5 7" id="KW-1133">Transmembrane helix</keyword>
<dbReference type="PANTHER" id="PTHR30586">
    <property type="entry name" value="ELECTRON TRANSPORT COMPLEX PROTEIN RNFE"/>
    <property type="match status" value="1"/>
</dbReference>
<keyword evidence="9" id="KW-1185">Reference proteome</keyword>
<evidence type="ECO:0000256" key="3">
    <source>
        <dbReference type="ARBA" id="ARBA00022692"/>
    </source>
</evidence>
<dbReference type="AlphaFoldDB" id="A0AAW6TYX6"/>
<dbReference type="GO" id="GO:0012505">
    <property type="term" value="C:endomembrane system"/>
    <property type="evidence" value="ECO:0007669"/>
    <property type="project" value="UniProtKB-SubCell"/>
</dbReference>
<keyword evidence="2" id="KW-0813">Transport</keyword>
<keyword evidence="3 7" id="KW-0812">Transmembrane</keyword>
<accession>A0AAW6TYX6</accession>
<protein>
    <submittedName>
        <fullName evidence="8">Rnf-Nqr domain containing protein</fullName>
    </submittedName>
</protein>
<feature type="transmembrane region" description="Helical" evidence="7">
    <location>
        <begin position="179"/>
        <end position="199"/>
    </location>
</feature>
<dbReference type="InterPro" id="IPR003667">
    <property type="entry name" value="NqrDE/RnfAE"/>
</dbReference>
<evidence type="ECO:0000256" key="7">
    <source>
        <dbReference type="SAM" id="Phobius"/>
    </source>
</evidence>
<dbReference type="Proteomes" id="UP001431776">
    <property type="component" value="Unassembled WGS sequence"/>
</dbReference>
<reference evidence="8" key="1">
    <citation type="submission" date="2023-05" db="EMBL/GenBank/DDBJ databases">
        <title>Anaerotaeda fermentans gen. nov., sp. nov., a novel anaerobic planctomycete of the new family within the order Sedimentisphaerales isolated from Taman Peninsula, Russia.</title>
        <authorList>
            <person name="Khomyakova M.A."/>
            <person name="Merkel A.Y."/>
            <person name="Slobodkin A.I."/>
        </authorList>
    </citation>
    <scope>NUCLEOTIDE SEQUENCE</scope>
    <source>
        <strain evidence="8">M17dextr</strain>
    </source>
</reference>
<feature type="transmembrane region" description="Helical" evidence="7">
    <location>
        <begin position="44"/>
        <end position="65"/>
    </location>
</feature>
<evidence type="ECO:0000313" key="8">
    <source>
        <dbReference type="EMBL" id="MDI6450938.1"/>
    </source>
</evidence>
<keyword evidence="4" id="KW-1278">Translocase</keyword>
<dbReference type="PIRSF" id="PIRSF006102">
    <property type="entry name" value="NQR_DE"/>
    <property type="match status" value="1"/>
</dbReference>
<dbReference type="RefSeq" id="WP_349246345.1">
    <property type="nucleotide sequence ID" value="NZ_JASCXX010000026.1"/>
</dbReference>
<evidence type="ECO:0000256" key="1">
    <source>
        <dbReference type="ARBA" id="ARBA00004127"/>
    </source>
</evidence>
<evidence type="ECO:0000256" key="4">
    <source>
        <dbReference type="ARBA" id="ARBA00022967"/>
    </source>
</evidence>
<gene>
    <name evidence="8" type="ORF">QJ522_17895</name>
</gene>
<name>A0AAW6TYX6_9BACT</name>
<organism evidence="8 9">
    <name type="scientific">Anaerobaca lacustris</name>
    <dbReference type="NCBI Taxonomy" id="3044600"/>
    <lineage>
        <taxon>Bacteria</taxon>
        <taxon>Pseudomonadati</taxon>
        <taxon>Planctomycetota</taxon>
        <taxon>Phycisphaerae</taxon>
        <taxon>Sedimentisphaerales</taxon>
        <taxon>Anaerobacaceae</taxon>
        <taxon>Anaerobaca</taxon>
    </lineage>
</organism>
<dbReference type="Pfam" id="PF02508">
    <property type="entry name" value="Rnf-Nqr"/>
    <property type="match status" value="1"/>
</dbReference>
<feature type="transmembrane region" description="Helical" evidence="7">
    <location>
        <begin position="77"/>
        <end position="98"/>
    </location>
</feature>
<feature type="transmembrane region" description="Helical" evidence="7">
    <location>
        <begin position="133"/>
        <end position="154"/>
    </location>
</feature>
<sequence length="211" mass="23113">MTPAATESENKKIILTGLWRDNPIFKQVLGICSTLAVTNLVLNTMVMCVALVFTLSLSSATVSLLRTLTPRNIRMMVETLIIAFYVIIVDVVLKAYWPDMSGNLGPYVGLIITNCIVMGRCEAFGNSNPPGRAFLDGTFSALGYSFVLLIIATFREVLGMGTFAGLAVPFFSGPAWDKWIIMVMPPGAFFMLAIVIWVFRSIQIGQEAKSK</sequence>
<evidence type="ECO:0000256" key="5">
    <source>
        <dbReference type="ARBA" id="ARBA00022989"/>
    </source>
</evidence>
<keyword evidence="6 7" id="KW-0472">Membrane</keyword>
<dbReference type="GO" id="GO:0005886">
    <property type="term" value="C:plasma membrane"/>
    <property type="evidence" value="ECO:0007669"/>
    <property type="project" value="TreeGrafter"/>
</dbReference>
<dbReference type="EMBL" id="JASCXX010000026">
    <property type="protein sequence ID" value="MDI6450938.1"/>
    <property type="molecule type" value="Genomic_DNA"/>
</dbReference>
<feature type="transmembrane region" description="Helical" evidence="7">
    <location>
        <begin position="104"/>
        <end position="121"/>
    </location>
</feature>
<comment type="caution">
    <text evidence="8">The sequence shown here is derived from an EMBL/GenBank/DDBJ whole genome shotgun (WGS) entry which is preliminary data.</text>
</comment>
<evidence type="ECO:0000256" key="6">
    <source>
        <dbReference type="ARBA" id="ARBA00023136"/>
    </source>
</evidence>
<proteinExistence type="predicted"/>
<evidence type="ECO:0000313" key="9">
    <source>
        <dbReference type="Proteomes" id="UP001431776"/>
    </source>
</evidence>
<evidence type="ECO:0000256" key="2">
    <source>
        <dbReference type="ARBA" id="ARBA00022448"/>
    </source>
</evidence>
<comment type="subcellular location">
    <subcellularLocation>
        <location evidence="1">Endomembrane system</location>
        <topology evidence="1">Multi-pass membrane protein</topology>
    </subcellularLocation>
</comment>